<accession>A0AAV0K498</accession>
<dbReference type="InterPro" id="IPR000535">
    <property type="entry name" value="MSP_dom"/>
</dbReference>
<feature type="repeat" description="ANK" evidence="3">
    <location>
        <begin position="357"/>
        <end position="389"/>
    </location>
</feature>
<feature type="repeat" description="ANK" evidence="3">
    <location>
        <begin position="324"/>
        <end position="356"/>
    </location>
</feature>
<protein>
    <recommendedName>
        <fullName evidence="4">MSP domain-containing protein</fullName>
    </recommendedName>
</protein>
<dbReference type="PROSITE" id="PS50297">
    <property type="entry name" value="ANK_REP_REGION"/>
    <property type="match status" value="3"/>
</dbReference>
<dbReference type="Pfam" id="PF00635">
    <property type="entry name" value="Motile_Sperm"/>
    <property type="match status" value="1"/>
</dbReference>
<dbReference type="SUPFAM" id="SSF48403">
    <property type="entry name" value="Ankyrin repeat"/>
    <property type="match status" value="1"/>
</dbReference>
<keyword evidence="1" id="KW-0677">Repeat</keyword>
<dbReference type="InterPro" id="IPR036770">
    <property type="entry name" value="Ankyrin_rpt-contain_sf"/>
</dbReference>
<dbReference type="InterPro" id="IPR002110">
    <property type="entry name" value="Ankyrin_rpt"/>
</dbReference>
<comment type="caution">
    <text evidence="5">The sequence shown here is derived from an EMBL/GenBank/DDBJ whole genome shotgun (WGS) entry which is preliminary data.</text>
</comment>
<evidence type="ECO:0000259" key="4">
    <source>
        <dbReference type="PROSITE" id="PS50202"/>
    </source>
</evidence>
<dbReference type="InterPro" id="IPR008962">
    <property type="entry name" value="PapD-like_sf"/>
</dbReference>
<name>A0AAV0K498_9ROSI</name>
<keyword evidence="6" id="KW-1185">Reference proteome</keyword>
<feature type="domain" description="MSP" evidence="4">
    <location>
        <begin position="3"/>
        <end position="127"/>
    </location>
</feature>
<evidence type="ECO:0000256" key="2">
    <source>
        <dbReference type="ARBA" id="ARBA00023043"/>
    </source>
</evidence>
<dbReference type="InterPro" id="IPR050776">
    <property type="entry name" value="Ank_Repeat/CDKN_Inhibitor"/>
</dbReference>
<dbReference type="Gene3D" id="1.25.40.20">
    <property type="entry name" value="Ankyrin repeat-containing domain"/>
    <property type="match status" value="3"/>
</dbReference>
<evidence type="ECO:0000313" key="5">
    <source>
        <dbReference type="EMBL" id="CAI0415694.1"/>
    </source>
</evidence>
<dbReference type="SUPFAM" id="SSF49354">
    <property type="entry name" value="PapD-like"/>
    <property type="match status" value="1"/>
</dbReference>
<dbReference type="PANTHER" id="PTHR24201">
    <property type="entry name" value="ANK_REP_REGION DOMAIN-CONTAINING PROTEIN"/>
    <property type="match status" value="1"/>
</dbReference>
<dbReference type="SMART" id="SM00248">
    <property type="entry name" value="ANK"/>
    <property type="match status" value="6"/>
</dbReference>
<dbReference type="Pfam" id="PF12796">
    <property type="entry name" value="Ank_2"/>
    <property type="match status" value="2"/>
</dbReference>
<dbReference type="Gene3D" id="2.60.40.10">
    <property type="entry name" value="Immunoglobulins"/>
    <property type="match status" value="1"/>
</dbReference>
<dbReference type="PROSITE" id="PS50202">
    <property type="entry name" value="MSP"/>
    <property type="match status" value="1"/>
</dbReference>
<dbReference type="PANTHER" id="PTHR24201:SF2">
    <property type="entry name" value="ANKYRIN REPEAT DOMAIN-CONTAINING PROTEIN 42"/>
    <property type="match status" value="1"/>
</dbReference>
<reference evidence="5" key="1">
    <citation type="submission" date="2022-08" db="EMBL/GenBank/DDBJ databases">
        <authorList>
            <person name="Gutierrez-Valencia J."/>
        </authorList>
    </citation>
    <scope>NUCLEOTIDE SEQUENCE</scope>
</reference>
<sequence>MAEQLVEISDTEVRIEFTLNSKCRANVTMKSLSPTAPIAFKVQTSSPHKFLVSPPTGLIPPLSSTTFRVVLKPQTHYPSSFPRSHSDRILIKTAPYHSDSAADSEFLSQWFSSLPSTVDFKLRVAFVGPSLLRHAVGCGDVDSARNIIKRQRSVLSELSRGEAESLLRVAAELVNPDNMVNLLLESGLKVEPVEADADSEWKSKGWNELHVVAASDRMQEVSDLVKRVSDVDHRDKEGRTPLFIAAANGNRRMVETLIEFGADPTAADYCGRSAVDVARDNGHEEVSKALERGEMVLTAARRGEFQLLESLLRRGAAVNYRDQYGLTALHAAAIKGLEKTVALLLKFEADIESRDNDGHTPLHLAAVAGGVETVEALVKRGADFNAVSNGGSTPLSIARALLHDDVVQALINKPGM</sequence>
<keyword evidence="2 3" id="KW-0040">ANK repeat</keyword>
<dbReference type="PRINTS" id="PR01415">
    <property type="entry name" value="ANKYRIN"/>
</dbReference>
<gene>
    <name evidence="5" type="ORF">LITE_LOCUS16720</name>
</gene>
<evidence type="ECO:0000256" key="3">
    <source>
        <dbReference type="PROSITE-ProRule" id="PRU00023"/>
    </source>
</evidence>
<evidence type="ECO:0000313" key="6">
    <source>
        <dbReference type="Proteomes" id="UP001154282"/>
    </source>
</evidence>
<dbReference type="PROSITE" id="PS50088">
    <property type="entry name" value="ANK_REPEAT"/>
    <property type="match status" value="4"/>
</dbReference>
<dbReference type="AlphaFoldDB" id="A0AAV0K498"/>
<organism evidence="5 6">
    <name type="scientific">Linum tenue</name>
    <dbReference type="NCBI Taxonomy" id="586396"/>
    <lineage>
        <taxon>Eukaryota</taxon>
        <taxon>Viridiplantae</taxon>
        <taxon>Streptophyta</taxon>
        <taxon>Embryophyta</taxon>
        <taxon>Tracheophyta</taxon>
        <taxon>Spermatophyta</taxon>
        <taxon>Magnoliopsida</taxon>
        <taxon>eudicotyledons</taxon>
        <taxon>Gunneridae</taxon>
        <taxon>Pentapetalae</taxon>
        <taxon>rosids</taxon>
        <taxon>fabids</taxon>
        <taxon>Malpighiales</taxon>
        <taxon>Linaceae</taxon>
        <taxon>Linum</taxon>
    </lineage>
</organism>
<feature type="repeat" description="ANK" evidence="3">
    <location>
        <begin position="237"/>
        <end position="269"/>
    </location>
</feature>
<dbReference type="InterPro" id="IPR013783">
    <property type="entry name" value="Ig-like_fold"/>
</dbReference>
<evidence type="ECO:0000256" key="1">
    <source>
        <dbReference type="ARBA" id="ARBA00022737"/>
    </source>
</evidence>
<dbReference type="Proteomes" id="UP001154282">
    <property type="component" value="Unassembled WGS sequence"/>
</dbReference>
<feature type="repeat" description="ANK" evidence="3">
    <location>
        <begin position="291"/>
        <end position="323"/>
    </location>
</feature>
<proteinExistence type="predicted"/>
<dbReference type="EMBL" id="CAMGYJ010000005">
    <property type="protein sequence ID" value="CAI0415694.1"/>
    <property type="molecule type" value="Genomic_DNA"/>
</dbReference>